<reference evidence="3" key="1">
    <citation type="submission" date="2022-12" db="EMBL/GenBank/DDBJ databases">
        <authorList>
            <person name="Webb A."/>
        </authorList>
    </citation>
    <scope>NUCLEOTIDE SEQUENCE</scope>
    <source>
        <strain evidence="3">Pd1</strain>
    </source>
</reference>
<dbReference type="GO" id="GO:0006283">
    <property type="term" value="P:transcription-coupled nucleotide-excision repair"/>
    <property type="evidence" value="ECO:0007669"/>
    <property type="project" value="TreeGrafter"/>
</dbReference>
<protein>
    <recommendedName>
        <fullName evidence="2">VHS domain-containing protein</fullName>
    </recommendedName>
</protein>
<dbReference type="GO" id="GO:0043130">
    <property type="term" value="F:ubiquitin binding"/>
    <property type="evidence" value="ECO:0007669"/>
    <property type="project" value="InterPro"/>
</dbReference>
<dbReference type="Proteomes" id="UP001162029">
    <property type="component" value="Unassembled WGS sequence"/>
</dbReference>
<evidence type="ECO:0000313" key="3">
    <source>
        <dbReference type="EMBL" id="CAI5729214.1"/>
    </source>
</evidence>
<evidence type="ECO:0000259" key="2">
    <source>
        <dbReference type="PROSITE" id="PS50179"/>
    </source>
</evidence>
<feature type="region of interest" description="Disordered" evidence="1">
    <location>
        <begin position="268"/>
        <end position="365"/>
    </location>
</feature>
<dbReference type="EMBL" id="CANTFM010000758">
    <property type="protein sequence ID" value="CAI5729214.1"/>
    <property type="molecule type" value="Genomic_DNA"/>
</dbReference>
<proteinExistence type="predicted"/>
<dbReference type="GO" id="GO:0000993">
    <property type="term" value="F:RNA polymerase II complex binding"/>
    <property type="evidence" value="ECO:0007669"/>
    <property type="project" value="TreeGrafter"/>
</dbReference>
<evidence type="ECO:0000256" key="1">
    <source>
        <dbReference type="SAM" id="MobiDB-lite"/>
    </source>
</evidence>
<dbReference type="GO" id="GO:0009411">
    <property type="term" value="P:response to UV"/>
    <property type="evidence" value="ECO:0007669"/>
    <property type="project" value="InterPro"/>
</dbReference>
<comment type="caution">
    <text evidence="3">The sequence shown here is derived from an EMBL/GenBank/DDBJ whole genome shotgun (WGS) entry which is preliminary data.</text>
</comment>
<evidence type="ECO:0000313" key="4">
    <source>
        <dbReference type="Proteomes" id="UP001162029"/>
    </source>
</evidence>
<dbReference type="PANTHER" id="PTHR28670:SF1">
    <property type="entry name" value="UV-STIMULATED SCAFFOLD PROTEIN A"/>
    <property type="match status" value="1"/>
</dbReference>
<dbReference type="InterPro" id="IPR049408">
    <property type="entry name" value="UVSSA_N_a-solenoid_rpt"/>
</dbReference>
<feature type="domain" description="VHS" evidence="2">
    <location>
        <begin position="103"/>
        <end position="198"/>
    </location>
</feature>
<feature type="compositionally biased region" description="Basic and acidic residues" evidence="1">
    <location>
        <begin position="286"/>
        <end position="312"/>
    </location>
</feature>
<dbReference type="GO" id="GO:0005694">
    <property type="term" value="C:chromosome"/>
    <property type="evidence" value="ECO:0007669"/>
    <property type="project" value="TreeGrafter"/>
</dbReference>
<dbReference type="AlphaFoldDB" id="A0AAV0TZ60"/>
<gene>
    <name evidence="3" type="ORF">PDE001_LOCUS4202</name>
</gene>
<name>A0AAV0TZ60_9STRA</name>
<organism evidence="3 4">
    <name type="scientific">Peronospora destructor</name>
    <dbReference type="NCBI Taxonomy" id="86335"/>
    <lineage>
        <taxon>Eukaryota</taxon>
        <taxon>Sar</taxon>
        <taxon>Stramenopiles</taxon>
        <taxon>Oomycota</taxon>
        <taxon>Peronosporomycetes</taxon>
        <taxon>Peronosporales</taxon>
        <taxon>Peronosporaceae</taxon>
        <taxon>Peronospora</taxon>
    </lineage>
</organism>
<sequence>MASRRNALTGIHELNAVNEAARFDDILSNYFRISNASGKRRRSHGIRRISLQPNDADICPATYLKQLKRQLRDTATPIQSQHIQKLYSMILSQLKRAIKSPIILSRVVDLCREIFKRSAAFRALIVTQTAAFFEQLLIAAGENPSVNVSRALRVRNRDSKQVKMVLMLIETWKQDFGERYPSLVAGYAVLVDRGYEFPNERERLQEEREQEVNALVSRRNRQRVTNVKKLQRDREMKRYVAEMEQVLVEMNRAFEILVPTVDTFQVSNDQDESELTLSTDENADVLSKKEHSETLKSDAHGDIGGSEKHDEDGTSNIEWENVAVPSAARVDEEEEDVEWENVPTDSGCTRDSSLSYSSDEDDVDSNQMDINDIVQAYGLGSSSYHLTVEVSKQVCEESSENDALFRSLADGALRMRKRFLPLLDDWEQYSTTDPSASSFSTAPSQREVLQQLRDLRDRITRVLLKWEDLAHGSKFSKQYASTRPAVVSLPLDAYNPPTKHQRQEN</sequence>
<dbReference type="InterPro" id="IPR002014">
    <property type="entry name" value="VHS_dom"/>
</dbReference>
<dbReference type="InterPro" id="IPR018610">
    <property type="entry name" value="UVSSA"/>
</dbReference>
<dbReference type="GO" id="GO:0035091">
    <property type="term" value="F:phosphatidylinositol binding"/>
    <property type="evidence" value="ECO:0007669"/>
    <property type="project" value="InterPro"/>
</dbReference>
<accession>A0AAV0TZ60</accession>
<dbReference type="PANTHER" id="PTHR28670">
    <property type="entry name" value="UV-STIMULATED SCAFFOLD PROTEIN A"/>
    <property type="match status" value="1"/>
</dbReference>
<keyword evidence="4" id="KW-1185">Reference proteome</keyword>
<dbReference type="Pfam" id="PF20867">
    <property type="entry name" value="UVSSA_N"/>
    <property type="match status" value="1"/>
</dbReference>
<dbReference type="PROSITE" id="PS50179">
    <property type="entry name" value="VHS"/>
    <property type="match status" value="1"/>
</dbReference>